<dbReference type="Gene3D" id="1.10.443.10">
    <property type="entry name" value="Intergrase catalytic core"/>
    <property type="match status" value="1"/>
</dbReference>
<dbReference type="SUPFAM" id="SSF56349">
    <property type="entry name" value="DNA breaking-rejoining enzymes"/>
    <property type="match status" value="1"/>
</dbReference>
<sequence>MQLVSGVSLLHPEDAVFDAMLEGWYRQQRGGRNLEHKTVSDRQARVRDFMDFAGEYPWHWNAGHMDDWSSNLVAELHRKPSTIRNYQSAIRLFCDYLVNPHYRWAEECEERFGTHPVQICHEWNTLAHLVDYEGDEDRRPFTRKELQAFFDYCDDRVERAVRKGRKGALHAYRDATMFKVIYAWGLRRTETSRLDLTDFHRNPKAPEFGRYGGLQVRYGKRTRGSAYRRREVLSLMDWAVEAVEDYVTNIRPRFGYPDHPALWVTERGGRVRPREIDDRFADYRKDMELAEELVPHCLRHSYVTHLIEDGADETFVQQQVGHRFKSTTAIYTSVSGDFMNTMMRQHLNQTLAPMG</sequence>
<evidence type="ECO:0000313" key="6">
    <source>
        <dbReference type="EMBL" id="GAA3583827.1"/>
    </source>
</evidence>
<dbReference type="PROSITE" id="PS51900">
    <property type="entry name" value="CB"/>
    <property type="match status" value="1"/>
</dbReference>
<dbReference type="InterPro" id="IPR050090">
    <property type="entry name" value="Tyrosine_recombinase_XerCD"/>
</dbReference>
<gene>
    <name evidence="6" type="ORF">GCM10022295_76200</name>
</gene>
<name>A0ABP6YHE7_9ACTN</name>
<keyword evidence="7" id="KW-1185">Reference proteome</keyword>
<evidence type="ECO:0000259" key="4">
    <source>
        <dbReference type="PROSITE" id="PS51898"/>
    </source>
</evidence>
<dbReference type="PANTHER" id="PTHR30349:SF81">
    <property type="entry name" value="TYROSINE RECOMBINASE XERC"/>
    <property type="match status" value="1"/>
</dbReference>
<dbReference type="InterPro" id="IPR010998">
    <property type="entry name" value="Integrase_recombinase_N"/>
</dbReference>
<keyword evidence="1 3" id="KW-0238">DNA-binding</keyword>
<dbReference type="InterPro" id="IPR044068">
    <property type="entry name" value="CB"/>
</dbReference>
<evidence type="ECO:0000313" key="7">
    <source>
        <dbReference type="Proteomes" id="UP001500707"/>
    </source>
</evidence>
<accession>A0ABP6YHE7</accession>
<dbReference type="InterPro" id="IPR013762">
    <property type="entry name" value="Integrase-like_cat_sf"/>
</dbReference>
<reference evidence="7" key="1">
    <citation type="journal article" date="2019" name="Int. J. Syst. Evol. Microbiol.">
        <title>The Global Catalogue of Microorganisms (GCM) 10K type strain sequencing project: providing services to taxonomists for standard genome sequencing and annotation.</title>
        <authorList>
            <consortium name="The Broad Institute Genomics Platform"/>
            <consortium name="The Broad Institute Genome Sequencing Center for Infectious Disease"/>
            <person name="Wu L."/>
            <person name="Ma J."/>
        </authorList>
    </citation>
    <scope>NUCLEOTIDE SEQUENCE [LARGE SCALE GENOMIC DNA]</scope>
    <source>
        <strain evidence="7">JCM 17656</strain>
    </source>
</reference>
<comment type="caution">
    <text evidence="6">The sequence shown here is derived from an EMBL/GenBank/DDBJ whole genome shotgun (WGS) entry which is preliminary data.</text>
</comment>
<feature type="domain" description="Core-binding (CB)" evidence="5">
    <location>
        <begin position="15"/>
        <end position="98"/>
    </location>
</feature>
<dbReference type="Pfam" id="PF00589">
    <property type="entry name" value="Phage_integrase"/>
    <property type="match status" value="1"/>
</dbReference>
<evidence type="ECO:0000256" key="3">
    <source>
        <dbReference type="PROSITE-ProRule" id="PRU01248"/>
    </source>
</evidence>
<evidence type="ECO:0000256" key="1">
    <source>
        <dbReference type="ARBA" id="ARBA00023125"/>
    </source>
</evidence>
<dbReference type="Gene3D" id="1.10.150.130">
    <property type="match status" value="1"/>
</dbReference>
<feature type="domain" description="Tyr recombinase" evidence="4">
    <location>
        <begin position="136"/>
        <end position="344"/>
    </location>
</feature>
<dbReference type="PROSITE" id="PS51898">
    <property type="entry name" value="TYR_RECOMBINASE"/>
    <property type="match status" value="1"/>
</dbReference>
<evidence type="ECO:0000256" key="2">
    <source>
        <dbReference type="ARBA" id="ARBA00023172"/>
    </source>
</evidence>
<dbReference type="InterPro" id="IPR011010">
    <property type="entry name" value="DNA_brk_join_enz"/>
</dbReference>
<protein>
    <recommendedName>
        <fullName evidence="8">Integrase</fullName>
    </recommendedName>
</protein>
<dbReference type="Proteomes" id="UP001500707">
    <property type="component" value="Unassembled WGS sequence"/>
</dbReference>
<keyword evidence="2" id="KW-0233">DNA recombination</keyword>
<proteinExistence type="predicted"/>
<evidence type="ECO:0008006" key="8">
    <source>
        <dbReference type="Google" id="ProtNLM"/>
    </source>
</evidence>
<dbReference type="PANTHER" id="PTHR30349">
    <property type="entry name" value="PHAGE INTEGRASE-RELATED"/>
    <property type="match status" value="1"/>
</dbReference>
<evidence type="ECO:0000259" key="5">
    <source>
        <dbReference type="PROSITE" id="PS51900"/>
    </source>
</evidence>
<dbReference type="EMBL" id="BAABCE010000019">
    <property type="protein sequence ID" value="GAA3583827.1"/>
    <property type="molecule type" value="Genomic_DNA"/>
</dbReference>
<dbReference type="InterPro" id="IPR002104">
    <property type="entry name" value="Integrase_catalytic"/>
</dbReference>
<organism evidence="6 7">
    <name type="scientific">Streptomyces osmaniensis</name>
    <dbReference type="NCBI Taxonomy" id="593134"/>
    <lineage>
        <taxon>Bacteria</taxon>
        <taxon>Bacillati</taxon>
        <taxon>Actinomycetota</taxon>
        <taxon>Actinomycetes</taxon>
        <taxon>Kitasatosporales</taxon>
        <taxon>Streptomycetaceae</taxon>
        <taxon>Streptomyces</taxon>
    </lineage>
</organism>